<dbReference type="EMBL" id="JACHFN010000002">
    <property type="protein sequence ID" value="MBB5233182.1"/>
    <property type="molecule type" value="Genomic_DNA"/>
</dbReference>
<evidence type="ECO:0000313" key="1">
    <source>
        <dbReference type="EMBL" id="MBB5233182.1"/>
    </source>
</evidence>
<name>A0A7W8LP23_9DEIO</name>
<protein>
    <submittedName>
        <fullName evidence="1">Putative nuclease of putative toxin-antitoxin system</fullName>
    </submittedName>
</protein>
<dbReference type="AlphaFoldDB" id="A0A7W8LP23"/>
<proteinExistence type="predicted"/>
<reference evidence="1 2" key="1">
    <citation type="submission" date="2020-08" db="EMBL/GenBank/DDBJ databases">
        <title>Genomic Encyclopedia of Type Strains, Phase IV (KMG-IV): sequencing the most valuable type-strain genomes for metagenomic binning, comparative biology and taxonomic classification.</title>
        <authorList>
            <person name="Goeker M."/>
        </authorList>
    </citation>
    <scope>NUCLEOTIDE SEQUENCE [LARGE SCALE GENOMIC DNA]</scope>
    <source>
        <strain evidence="1 2">DSM 101791</strain>
    </source>
</reference>
<keyword evidence="2" id="KW-1185">Reference proteome</keyword>
<sequence>MTKTIGLTDHILLSDASPPWVVQLRCGNLRARALREFLESQWSQVLTLLPGHRLVQLYADRIKAVS</sequence>
<gene>
    <name evidence="1" type="ORF">HNQ09_000599</name>
</gene>
<evidence type="ECO:0000313" key="2">
    <source>
        <dbReference type="Proteomes" id="UP000525389"/>
    </source>
</evidence>
<dbReference type="RefSeq" id="WP_184025300.1">
    <property type="nucleotide sequence ID" value="NZ_JACHFN010000002.1"/>
</dbReference>
<comment type="caution">
    <text evidence="1">The sequence shown here is derived from an EMBL/GenBank/DDBJ whole genome shotgun (WGS) entry which is preliminary data.</text>
</comment>
<accession>A0A7W8LP23</accession>
<organism evidence="1 2">
    <name type="scientific">Deinococcus budaensis</name>
    <dbReference type="NCBI Taxonomy" id="1665626"/>
    <lineage>
        <taxon>Bacteria</taxon>
        <taxon>Thermotogati</taxon>
        <taxon>Deinococcota</taxon>
        <taxon>Deinococci</taxon>
        <taxon>Deinococcales</taxon>
        <taxon>Deinococcaceae</taxon>
        <taxon>Deinococcus</taxon>
    </lineage>
</organism>
<dbReference type="Proteomes" id="UP000525389">
    <property type="component" value="Unassembled WGS sequence"/>
</dbReference>